<keyword evidence="6" id="KW-0325">Glycoprotein</keyword>
<dbReference type="PANTHER" id="PTHR11709">
    <property type="entry name" value="MULTI-COPPER OXIDASE"/>
    <property type="match status" value="1"/>
</dbReference>
<dbReference type="CDD" id="cd13901">
    <property type="entry name" value="CuRO_3_MaLCC_like"/>
    <property type="match status" value="1"/>
</dbReference>
<evidence type="ECO:0000259" key="8">
    <source>
        <dbReference type="Pfam" id="PF07731"/>
    </source>
</evidence>
<evidence type="ECO:0000256" key="4">
    <source>
        <dbReference type="ARBA" id="ARBA00023002"/>
    </source>
</evidence>
<evidence type="ECO:0000256" key="3">
    <source>
        <dbReference type="ARBA" id="ARBA00022737"/>
    </source>
</evidence>
<dbReference type="Proteomes" id="UP000504637">
    <property type="component" value="Unplaced"/>
</dbReference>
<dbReference type="InterPro" id="IPR045087">
    <property type="entry name" value="Cu-oxidase_fam"/>
</dbReference>
<accession>A0A6J3M767</accession>
<reference evidence="11" key="3">
    <citation type="submission" date="2025-08" db="UniProtKB">
        <authorList>
            <consortium name="RefSeq"/>
        </authorList>
    </citation>
    <scope>IDENTIFICATION</scope>
    <source>
        <strain evidence="11">CBS 342.82</strain>
    </source>
</reference>
<organism evidence="11">
    <name type="scientific">Dissoconium aciculare CBS 342.82</name>
    <dbReference type="NCBI Taxonomy" id="1314786"/>
    <lineage>
        <taxon>Eukaryota</taxon>
        <taxon>Fungi</taxon>
        <taxon>Dikarya</taxon>
        <taxon>Ascomycota</taxon>
        <taxon>Pezizomycotina</taxon>
        <taxon>Dothideomycetes</taxon>
        <taxon>Dothideomycetidae</taxon>
        <taxon>Mycosphaerellales</taxon>
        <taxon>Dissoconiaceae</taxon>
        <taxon>Dissoconium</taxon>
    </lineage>
</organism>
<dbReference type="InterPro" id="IPR011706">
    <property type="entry name" value="Cu-oxidase_C"/>
</dbReference>
<feature type="non-terminal residue" evidence="11">
    <location>
        <position position="1"/>
    </location>
</feature>
<dbReference type="GO" id="GO:0005507">
    <property type="term" value="F:copper ion binding"/>
    <property type="evidence" value="ECO:0007669"/>
    <property type="project" value="InterPro"/>
</dbReference>
<dbReference type="PANTHER" id="PTHR11709:SF502">
    <property type="entry name" value="MULTICOPPER OXIDASE"/>
    <property type="match status" value="1"/>
</dbReference>
<feature type="domain" description="Plastocyanin-like" evidence="8">
    <location>
        <begin position="332"/>
        <end position="451"/>
    </location>
</feature>
<keyword evidence="10" id="KW-1185">Reference proteome</keyword>
<evidence type="ECO:0000313" key="10">
    <source>
        <dbReference type="Proteomes" id="UP000504637"/>
    </source>
</evidence>
<dbReference type="InterPro" id="IPR008972">
    <property type="entry name" value="Cupredoxin"/>
</dbReference>
<evidence type="ECO:0000313" key="11">
    <source>
        <dbReference type="RefSeq" id="XP_033460891.1"/>
    </source>
</evidence>
<name>A0A6J3M767_9PEZI</name>
<gene>
    <name evidence="11" type="ORF">K489DRAFT_317483</name>
</gene>
<protein>
    <submittedName>
        <fullName evidence="11">Multicopper oxidase</fullName>
    </submittedName>
</protein>
<dbReference type="FunFam" id="2.60.40.420:FF:000038">
    <property type="entry name" value="Extracellular dihydrogeodin oxidase/laccase"/>
    <property type="match status" value="1"/>
</dbReference>
<dbReference type="AlphaFoldDB" id="A0A6J3M767"/>
<evidence type="ECO:0000259" key="9">
    <source>
        <dbReference type="Pfam" id="PF07732"/>
    </source>
</evidence>
<dbReference type="Pfam" id="PF00394">
    <property type="entry name" value="Cu-oxidase"/>
    <property type="match status" value="1"/>
</dbReference>
<dbReference type="Gene3D" id="2.60.40.420">
    <property type="entry name" value="Cupredoxins - blue copper proteins"/>
    <property type="match status" value="3"/>
</dbReference>
<keyword evidence="3" id="KW-0677">Repeat</keyword>
<evidence type="ECO:0000256" key="5">
    <source>
        <dbReference type="ARBA" id="ARBA00023008"/>
    </source>
</evidence>
<dbReference type="GO" id="GO:0016491">
    <property type="term" value="F:oxidoreductase activity"/>
    <property type="evidence" value="ECO:0007669"/>
    <property type="project" value="UniProtKB-KW"/>
</dbReference>
<reference evidence="11" key="2">
    <citation type="submission" date="2020-04" db="EMBL/GenBank/DDBJ databases">
        <authorList>
            <consortium name="NCBI Genome Project"/>
        </authorList>
    </citation>
    <scope>NUCLEOTIDE SEQUENCE</scope>
    <source>
        <strain evidence="11">CBS 342.82</strain>
    </source>
</reference>
<evidence type="ECO:0000259" key="7">
    <source>
        <dbReference type="Pfam" id="PF00394"/>
    </source>
</evidence>
<keyword evidence="2" id="KW-0479">Metal-binding</keyword>
<reference evidence="11" key="1">
    <citation type="submission" date="2020-01" db="EMBL/GenBank/DDBJ databases">
        <authorList>
            <consortium name="DOE Joint Genome Institute"/>
            <person name="Haridas S."/>
            <person name="Albert R."/>
            <person name="Binder M."/>
            <person name="Bloem J."/>
            <person name="Labutti K."/>
            <person name="Salamov A."/>
            <person name="Andreopoulos B."/>
            <person name="Baker S.E."/>
            <person name="Barry K."/>
            <person name="Bills G."/>
            <person name="Bluhm B.H."/>
            <person name="Cannon C."/>
            <person name="Castanera R."/>
            <person name="Culley D.E."/>
            <person name="Daum C."/>
            <person name="Ezra D."/>
            <person name="Gonzalez J.B."/>
            <person name="Henrissat B."/>
            <person name="Kuo A."/>
            <person name="Liang C."/>
            <person name="Lipzen A."/>
            <person name="Lutzoni F."/>
            <person name="Magnuson J."/>
            <person name="Mondo S."/>
            <person name="Nolan M."/>
            <person name="Ohm R."/>
            <person name="Pangilinan J."/>
            <person name="Park H.-J."/>
            <person name="Ramirez L."/>
            <person name="Alfaro M."/>
            <person name="Sun H."/>
            <person name="Tritt A."/>
            <person name="Yoshinaga Y."/>
            <person name="Zwiers L.-H."/>
            <person name="Turgeon B.G."/>
            <person name="Goodwin S.B."/>
            <person name="Spatafora J.W."/>
            <person name="Crous P.W."/>
            <person name="Grigoriev I.V."/>
        </authorList>
    </citation>
    <scope>NUCLEOTIDE SEQUENCE</scope>
    <source>
        <strain evidence="11">CBS 342.82</strain>
    </source>
</reference>
<feature type="domain" description="Plastocyanin-like" evidence="9">
    <location>
        <begin position="1"/>
        <end position="98"/>
    </location>
</feature>
<dbReference type="CDD" id="cd13880">
    <property type="entry name" value="CuRO_2_MaLCC_like"/>
    <property type="match status" value="1"/>
</dbReference>
<dbReference type="SUPFAM" id="SSF49503">
    <property type="entry name" value="Cupredoxins"/>
    <property type="match status" value="3"/>
</dbReference>
<dbReference type="Pfam" id="PF07732">
    <property type="entry name" value="Cu-oxidase_3"/>
    <property type="match status" value="1"/>
</dbReference>
<evidence type="ECO:0000256" key="2">
    <source>
        <dbReference type="ARBA" id="ARBA00022723"/>
    </source>
</evidence>
<dbReference type="InterPro" id="IPR011707">
    <property type="entry name" value="Cu-oxidase-like_N"/>
</dbReference>
<dbReference type="OrthoDB" id="2121828at2759"/>
<feature type="domain" description="Plastocyanin-like" evidence="7">
    <location>
        <begin position="109"/>
        <end position="263"/>
    </location>
</feature>
<dbReference type="Pfam" id="PF07731">
    <property type="entry name" value="Cu-oxidase_2"/>
    <property type="match status" value="1"/>
</dbReference>
<dbReference type="GeneID" id="54359044"/>
<keyword evidence="4" id="KW-0560">Oxidoreductase</keyword>
<keyword evidence="5" id="KW-0186">Copper</keyword>
<dbReference type="InterPro" id="IPR001117">
    <property type="entry name" value="Cu-oxidase_2nd"/>
</dbReference>
<evidence type="ECO:0000256" key="6">
    <source>
        <dbReference type="ARBA" id="ARBA00023180"/>
    </source>
</evidence>
<sequence>INGQVPGPKVEANWGDWISITLHNTLQNNGSSLHMHGFRQFKTNEMDGVPSITQCPVAPGDSITYTFRADNYGTSWYHSHFALQTYEGFFGPVVIHGPTALAYDYEEAIVLSDWSHTPVDQMIDAAQNVGPFPANGPRTLDTGLINGLNTWGPDSNSNQLGKRFVLNVKPNKKYLLRIISASIQATWKFQIDGHKFKVIATDFVPITPYETTILNVNIGQRYDIVLETDQVPGNYWMRSDNQETCGSIRQGKDIKAILRYDGASPVNPNSSPYAYVEECRDETATNLVPVVPLTVGAAADEVNERIFIAPYAPVNPNVFRWTLSNTFFQTEWSNPSLGGIIANGEVPYTGNLVIEAPKLGEWIYIIMDSILPVPHPIHLHGHDFFILAQGPGLYNRNIPLNLNNPPRRDVALMPGSGHLVIAYLADNPGVWLLHCHLGWHNAMGFALQIVEGLDGINGTIADAGQFDRTCRNWNAYASPLGVVAHDAGV</sequence>
<proteinExistence type="inferred from homology"/>
<comment type="similarity">
    <text evidence="1">Belongs to the multicopper oxidase family.</text>
</comment>
<dbReference type="RefSeq" id="XP_033460891.1">
    <property type="nucleotide sequence ID" value="XM_033601244.1"/>
</dbReference>
<evidence type="ECO:0000256" key="1">
    <source>
        <dbReference type="ARBA" id="ARBA00010609"/>
    </source>
</evidence>